<proteinExistence type="predicted"/>
<evidence type="ECO:0000256" key="6">
    <source>
        <dbReference type="SAM" id="Phobius"/>
    </source>
</evidence>
<feature type="domain" description="Gram-positive cocci surface proteins LPxTG" evidence="7">
    <location>
        <begin position="707"/>
        <end position="742"/>
    </location>
</feature>
<keyword evidence="6" id="KW-0812">Transmembrane</keyword>
<dbReference type="AlphaFoldDB" id="A0A7K3W8D8"/>
<dbReference type="InterPro" id="IPR006626">
    <property type="entry name" value="PbH1"/>
</dbReference>
<feature type="compositionally biased region" description="Pro residues" evidence="5">
    <location>
        <begin position="540"/>
        <end position="551"/>
    </location>
</feature>
<dbReference type="InterPro" id="IPR059226">
    <property type="entry name" value="Choice_anch_Q_dom"/>
</dbReference>
<keyword evidence="9" id="KW-1185">Reference proteome</keyword>
<feature type="compositionally biased region" description="Low complexity" evidence="5">
    <location>
        <begin position="352"/>
        <end position="361"/>
    </location>
</feature>
<evidence type="ECO:0000256" key="3">
    <source>
        <dbReference type="ARBA" id="ARBA00022729"/>
    </source>
</evidence>
<dbReference type="PANTHER" id="PTHR11319">
    <property type="entry name" value="G PROTEIN-COUPLED RECEPTOR-RELATED"/>
    <property type="match status" value="1"/>
</dbReference>
<protein>
    <submittedName>
        <fullName evidence="8">LPXTG cell wall anchor domain-containing protein</fullName>
    </submittedName>
</protein>
<evidence type="ECO:0000259" key="7">
    <source>
        <dbReference type="PROSITE" id="PS50847"/>
    </source>
</evidence>
<dbReference type="RefSeq" id="WP_152731267.1">
    <property type="nucleotide sequence ID" value="NZ_JAABOZ010000006.1"/>
</dbReference>
<feature type="transmembrane region" description="Helical" evidence="6">
    <location>
        <begin position="714"/>
        <end position="735"/>
    </location>
</feature>
<keyword evidence="4" id="KW-0572">Peptidoglycan-anchor</keyword>
<dbReference type="PANTHER" id="PTHR11319:SF35">
    <property type="entry name" value="OUTER MEMBRANE PROTEIN PMPC-RELATED"/>
    <property type="match status" value="1"/>
</dbReference>
<keyword evidence="2" id="KW-0964">Secreted</keyword>
<feature type="compositionally biased region" description="Low complexity" evidence="5">
    <location>
        <begin position="581"/>
        <end position="590"/>
    </location>
</feature>
<evidence type="ECO:0000256" key="4">
    <source>
        <dbReference type="ARBA" id="ARBA00023088"/>
    </source>
</evidence>
<organism evidence="8 9">
    <name type="scientific">Goekera deserti</name>
    <dbReference type="NCBI Taxonomy" id="2497753"/>
    <lineage>
        <taxon>Bacteria</taxon>
        <taxon>Bacillati</taxon>
        <taxon>Actinomycetota</taxon>
        <taxon>Actinomycetes</taxon>
        <taxon>Geodermatophilales</taxon>
        <taxon>Geodermatophilaceae</taxon>
        <taxon>Goekera</taxon>
    </lineage>
</organism>
<comment type="caution">
    <text evidence="8">The sequence shown here is derived from an EMBL/GenBank/DDBJ whole genome shotgun (WGS) entry which is preliminary data.</text>
</comment>
<dbReference type="NCBIfam" id="TIGR01167">
    <property type="entry name" value="LPXTG_anchor"/>
    <property type="match status" value="1"/>
</dbReference>
<reference evidence="8 9" key="1">
    <citation type="submission" date="2020-02" db="EMBL/GenBank/DDBJ databases">
        <title>The whole genome sequence of CPCC 205119.</title>
        <authorList>
            <person name="Jiang Z."/>
        </authorList>
    </citation>
    <scope>NUCLEOTIDE SEQUENCE [LARGE SCALE GENOMIC DNA]</scope>
    <source>
        <strain evidence="8 9">CPCC 205119</strain>
    </source>
</reference>
<keyword evidence="1" id="KW-0134">Cell wall</keyword>
<accession>A0A7K3W8D8</accession>
<feature type="region of interest" description="Disordered" evidence="5">
    <location>
        <begin position="467"/>
        <end position="494"/>
    </location>
</feature>
<dbReference type="SMART" id="SM00710">
    <property type="entry name" value="PbH1"/>
    <property type="match status" value="5"/>
</dbReference>
<evidence type="ECO:0000256" key="2">
    <source>
        <dbReference type="ARBA" id="ARBA00022525"/>
    </source>
</evidence>
<gene>
    <name evidence="8" type="ORF">G1H19_01020</name>
</gene>
<feature type="region of interest" description="Disordered" evidence="5">
    <location>
        <begin position="352"/>
        <end position="373"/>
    </location>
</feature>
<evidence type="ECO:0000313" key="9">
    <source>
        <dbReference type="Proteomes" id="UP000470470"/>
    </source>
</evidence>
<dbReference type="PROSITE" id="PS50847">
    <property type="entry name" value="GRAM_POS_ANCHORING"/>
    <property type="match status" value="1"/>
</dbReference>
<keyword evidence="3" id="KW-0732">Signal</keyword>
<sequence length="742" mass="73256">MAAIGGAAVGGLLTAGPAEAEETFVVTTTADSGAGSLRAAILAANSAPGPDVLIFELPPDSVIDVLTPMLVSQPVHIDGARALNLTVRGDGTRRILVINAGAVETTAISGLTISGAGGPQPGGAIYAVNSAVALDDVRLVDNTSGDVGGALMVRGGRLTIARSVISDNRAAGAGGGVATVDADLYVKSSRIARNTAGGEDPEAHGGGLYVQSGEVEMRGVSIVENEATGDGGGLMVSTGKALLADLEVVDNTGVNGGGIASRGTLGTSVLESVVRDNEASQAGGGVFIADTDNSRVSGTVDGNTAQRGGGVALSATRTDVVQATLSRNTAAITGAALSAETGAEVRVDTSTISEKTSGSSSQPHGAVVDLGGGGQVAAPSSLRHVTIADNTGEVGVVIGPQPVTVTDTIVHGTAGGNDLETIGTDADVAYSLIGATVDSFDGLGVLVDTDPQLAPLADNGGRMQTMLPAAGSPVIDAGTPEPLDSAGPPNEADQRTAFRVLASRDGVLARRDMGAVEWTWSASPPGSAPSNPSTGGTPTSTPPTSTPPTDTPPTVQLPPLDVPSTPTPTVVPPVSAPPVPETAAPTGPQRPVVPPTPPSTPLTLTTDRGAISTIDPGQALTVVGTGFRPFSLATIVIYSTPIVLGEVMTDAAGDFRTTVTVPASLEAGAHSLVASGTAPDGSSRYLRMDVVMDAPAPAAVTDGGPQLAETGASIALPVLAGLGLLAAGAGLLVAARRRAVQN</sequence>
<keyword evidence="6" id="KW-1133">Transmembrane helix</keyword>
<dbReference type="EMBL" id="JAAGWK010000002">
    <property type="protein sequence ID" value="NEL52596.1"/>
    <property type="molecule type" value="Genomic_DNA"/>
</dbReference>
<feature type="compositionally biased region" description="Pro residues" evidence="5">
    <location>
        <begin position="565"/>
        <end position="580"/>
    </location>
</feature>
<evidence type="ECO:0000313" key="8">
    <source>
        <dbReference type="EMBL" id="NEL52596.1"/>
    </source>
</evidence>
<dbReference type="NCBIfam" id="NF041518">
    <property type="entry name" value="choice_anch_Q"/>
    <property type="match status" value="1"/>
</dbReference>
<evidence type="ECO:0000256" key="1">
    <source>
        <dbReference type="ARBA" id="ARBA00022512"/>
    </source>
</evidence>
<name>A0A7K3W8D8_9ACTN</name>
<feature type="compositionally biased region" description="Low complexity" evidence="5">
    <location>
        <begin position="552"/>
        <end position="564"/>
    </location>
</feature>
<feature type="compositionally biased region" description="Low complexity" evidence="5">
    <location>
        <begin position="521"/>
        <end position="539"/>
    </location>
</feature>
<dbReference type="Proteomes" id="UP000470470">
    <property type="component" value="Unassembled WGS sequence"/>
</dbReference>
<feature type="region of interest" description="Disordered" evidence="5">
    <location>
        <begin position="518"/>
        <end position="598"/>
    </location>
</feature>
<keyword evidence="6" id="KW-0472">Membrane</keyword>
<evidence type="ECO:0000256" key="5">
    <source>
        <dbReference type="SAM" id="MobiDB-lite"/>
    </source>
</evidence>
<dbReference type="SUPFAM" id="SSF51126">
    <property type="entry name" value="Pectin lyase-like"/>
    <property type="match status" value="2"/>
</dbReference>
<dbReference type="InterPro" id="IPR011050">
    <property type="entry name" value="Pectin_lyase_fold/virulence"/>
</dbReference>
<dbReference type="InterPro" id="IPR019931">
    <property type="entry name" value="LPXTG_anchor"/>
</dbReference>